<dbReference type="SUPFAM" id="SSF57667">
    <property type="entry name" value="beta-beta-alpha zinc fingers"/>
    <property type="match status" value="10"/>
</dbReference>
<dbReference type="FunFam" id="3.30.160.60:FF:001155">
    <property type="entry name" value="Zinc finger 30C"/>
    <property type="match status" value="2"/>
</dbReference>
<dbReference type="FunFam" id="3.30.160.60:FF:000100">
    <property type="entry name" value="Zinc finger 45-like"/>
    <property type="match status" value="1"/>
</dbReference>
<dbReference type="FunFam" id="3.30.160.60:FF:000812">
    <property type="entry name" value="zinc finger protein 23 isoform X2"/>
    <property type="match status" value="1"/>
</dbReference>
<dbReference type="Pfam" id="PF01352">
    <property type="entry name" value="KRAB"/>
    <property type="match status" value="1"/>
</dbReference>
<dbReference type="FunFam" id="3.30.160.60:FF:000340">
    <property type="entry name" value="zinc finger protein 473 isoform X1"/>
    <property type="match status" value="1"/>
</dbReference>
<dbReference type="FunFam" id="3.30.160.60:FF:000739">
    <property type="entry name" value="Zgc:171418 protein"/>
    <property type="match status" value="1"/>
</dbReference>
<feature type="domain" description="C2H2-type" evidence="14">
    <location>
        <begin position="761"/>
        <end position="788"/>
    </location>
</feature>
<dbReference type="InterPro" id="IPR001909">
    <property type="entry name" value="KRAB"/>
</dbReference>
<dbReference type="Proteomes" id="UP000228934">
    <property type="component" value="Unassembled WGS sequence"/>
</dbReference>
<keyword evidence="5" id="KW-0677">Repeat</keyword>
<feature type="compositionally biased region" description="Basic and acidic residues" evidence="13">
    <location>
        <begin position="544"/>
        <end position="556"/>
    </location>
</feature>
<feature type="domain" description="C2H2-type" evidence="14">
    <location>
        <begin position="908"/>
        <end position="935"/>
    </location>
</feature>
<dbReference type="PROSITE" id="PS50157">
    <property type="entry name" value="ZINC_FINGER_C2H2_2"/>
    <property type="match status" value="20"/>
</dbReference>
<comment type="similarity">
    <text evidence="3">Belongs to the krueppel C2H2-type zinc-finger protein family.</text>
</comment>
<feature type="compositionally biased region" description="Low complexity" evidence="13">
    <location>
        <begin position="158"/>
        <end position="178"/>
    </location>
</feature>
<dbReference type="FunFam" id="3.30.160.60:FF:000358">
    <property type="entry name" value="zinc finger protein 24"/>
    <property type="match status" value="1"/>
</dbReference>
<dbReference type="FunFam" id="3.30.160.60:FF:000478">
    <property type="entry name" value="Zinc finger protein 133"/>
    <property type="match status" value="1"/>
</dbReference>
<evidence type="ECO:0000259" key="14">
    <source>
        <dbReference type="PROSITE" id="PS50157"/>
    </source>
</evidence>
<evidence type="ECO:0000256" key="2">
    <source>
        <dbReference type="ARBA" id="ARBA00004123"/>
    </source>
</evidence>
<feature type="compositionally biased region" description="Polar residues" evidence="13">
    <location>
        <begin position="92"/>
        <end position="103"/>
    </location>
</feature>
<feature type="domain" description="C2H2-type" evidence="14">
    <location>
        <begin position="475"/>
        <end position="502"/>
    </location>
</feature>
<dbReference type="GO" id="GO:0001228">
    <property type="term" value="F:DNA-binding transcription activator activity, RNA polymerase II-specific"/>
    <property type="evidence" value="ECO:0007669"/>
    <property type="project" value="TreeGrafter"/>
</dbReference>
<evidence type="ECO:0000256" key="10">
    <source>
        <dbReference type="ARBA" id="ARBA00023163"/>
    </source>
</evidence>
<evidence type="ECO:0000256" key="7">
    <source>
        <dbReference type="ARBA" id="ARBA00022833"/>
    </source>
</evidence>
<feature type="non-terminal residue" evidence="15">
    <location>
        <position position="1"/>
    </location>
</feature>
<dbReference type="FunFam" id="3.30.160.60:FF:000414">
    <property type="entry name" value="Zinc finger protein 398"/>
    <property type="match status" value="1"/>
</dbReference>
<evidence type="ECO:0000256" key="9">
    <source>
        <dbReference type="ARBA" id="ARBA00023125"/>
    </source>
</evidence>
<gene>
    <name evidence="15" type="ORF">AB205_0033440</name>
</gene>
<dbReference type="GO" id="GO:0008270">
    <property type="term" value="F:zinc ion binding"/>
    <property type="evidence" value="ECO:0007669"/>
    <property type="project" value="UniProtKB-KW"/>
</dbReference>
<keyword evidence="7" id="KW-0862">Zinc</keyword>
<evidence type="ECO:0000256" key="12">
    <source>
        <dbReference type="PROSITE-ProRule" id="PRU00042"/>
    </source>
</evidence>
<proteinExistence type="inferred from homology"/>
<feature type="domain" description="C2H2-type" evidence="14">
    <location>
        <begin position="1024"/>
        <end position="1051"/>
    </location>
</feature>
<keyword evidence="9" id="KW-0238">DNA-binding</keyword>
<dbReference type="InterPro" id="IPR013087">
    <property type="entry name" value="Znf_C2H2_type"/>
</dbReference>
<organism evidence="15 16">
    <name type="scientific">Aquarana catesbeiana</name>
    <name type="common">American bullfrog</name>
    <name type="synonym">Rana catesbeiana</name>
    <dbReference type="NCBI Taxonomy" id="8400"/>
    <lineage>
        <taxon>Eukaryota</taxon>
        <taxon>Metazoa</taxon>
        <taxon>Chordata</taxon>
        <taxon>Craniata</taxon>
        <taxon>Vertebrata</taxon>
        <taxon>Euteleostomi</taxon>
        <taxon>Amphibia</taxon>
        <taxon>Batrachia</taxon>
        <taxon>Anura</taxon>
        <taxon>Neobatrachia</taxon>
        <taxon>Ranoidea</taxon>
        <taxon>Ranidae</taxon>
        <taxon>Aquarana</taxon>
    </lineage>
</organism>
<feature type="domain" description="C2H2-type" evidence="14">
    <location>
        <begin position="789"/>
        <end position="816"/>
    </location>
</feature>
<dbReference type="InterPro" id="IPR036051">
    <property type="entry name" value="KRAB_dom_sf"/>
</dbReference>
<dbReference type="Gene3D" id="3.30.160.60">
    <property type="entry name" value="Classic Zinc Finger"/>
    <property type="match status" value="20"/>
</dbReference>
<dbReference type="EMBL" id="KV931373">
    <property type="protein sequence ID" value="PIO32176.1"/>
    <property type="molecule type" value="Genomic_DNA"/>
</dbReference>
<feature type="compositionally biased region" description="Polar residues" evidence="13">
    <location>
        <begin position="686"/>
        <end position="695"/>
    </location>
</feature>
<evidence type="ECO:0000256" key="3">
    <source>
        <dbReference type="ARBA" id="ARBA00006991"/>
    </source>
</evidence>
<keyword evidence="6 12" id="KW-0863">Zinc-finger</keyword>
<dbReference type="FunFam" id="3.30.160.60:FF:000597">
    <property type="entry name" value="zinc finger protein 236 isoform X3"/>
    <property type="match status" value="1"/>
</dbReference>
<feature type="domain" description="C2H2-type" evidence="14">
    <location>
        <begin position="218"/>
        <end position="245"/>
    </location>
</feature>
<evidence type="ECO:0000313" key="15">
    <source>
        <dbReference type="EMBL" id="PIO32176.1"/>
    </source>
</evidence>
<feature type="region of interest" description="Disordered" evidence="13">
    <location>
        <begin position="851"/>
        <end position="870"/>
    </location>
</feature>
<dbReference type="PANTHER" id="PTHR24393">
    <property type="entry name" value="ZINC FINGER PROTEIN"/>
    <property type="match status" value="1"/>
</dbReference>
<name>A0A2G9RW75_AQUCT</name>
<feature type="domain" description="C2H2-type" evidence="14">
    <location>
        <begin position="1052"/>
        <end position="1079"/>
    </location>
</feature>
<evidence type="ECO:0000256" key="13">
    <source>
        <dbReference type="SAM" id="MobiDB-lite"/>
    </source>
</evidence>
<dbReference type="InterPro" id="IPR036236">
    <property type="entry name" value="Znf_C2H2_sf"/>
</dbReference>
<feature type="domain" description="C2H2-type" evidence="14">
    <location>
        <begin position="1080"/>
        <end position="1107"/>
    </location>
</feature>
<evidence type="ECO:0000256" key="4">
    <source>
        <dbReference type="ARBA" id="ARBA00022723"/>
    </source>
</evidence>
<dbReference type="CDD" id="cd07765">
    <property type="entry name" value="KRAB_A-box"/>
    <property type="match status" value="1"/>
</dbReference>
<evidence type="ECO:0000256" key="11">
    <source>
        <dbReference type="ARBA" id="ARBA00023242"/>
    </source>
</evidence>
<feature type="domain" description="C2H2-type" evidence="14">
    <location>
        <begin position="936"/>
        <end position="963"/>
    </location>
</feature>
<keyword evidence="16" id="KW-1185">Reference proteome</keyword>
<dbReference type="FunFam" id="3.30.160.60:FF:000189">
    <property type="entry name" value="zinc finger protein 133 isoform X1"/>
    <property type="match status" value="1"/>
</dbReference>
<dbReference type="AlphaFoldDB" id="A0A2G9RW75"/>
<evidence type="ECO:0000313" key="16">
    <source>
        <dbReference type="Proteomes" id="UP000228934"/>
    </source>
</evidence>
<feature type="region of interest" description="Disordered" evidence="13">
    <location>
        <begin position="416"/>
        <end position="440"/>
    </location>
</feature>
<feature type="region of interest" description="Disordered" evidence="13">
    <location>
        <begin position="291"/>
        <end position="321"/>
    </location>
</feature>
<comment type="subcellular location">
    <subcellularLocation>
        <location evidence="2">Nucleus</location>
    </subcellularLocation>
</comment>
<dbReference type="PANTHER" id="PTHR24393:SF158">
    <property type="entry name" value="C2H2-TYPE DOMAIN-CONTAINING PROTEIN"/>
    <property type="match status" value="1"/>
</dbReference>
<dbReference type="Gene3D" id="6.10.140.140">
    <property type="match status" value="1"/>
</dbReference>
<feature type="compositionally biased region" description="Polar residues" evidence="13">
    <location>
        <begin position="338"/>
        <end position="352"/>
    </location>
</feature>
<feature type="region of interest" description="Disordered" evidence="13">
    <location>
        <begin position="140"/>
        <end position="183"/>
    </location>
</feature>
<evidence type="ECO:0000256" key="6">
    <source>
        <dbReference type="ARBA" id="ARBA00022771"/>
    </source>
</evidence>
<feature type="domain" description="C2H2-type" evidence="14">
    <location>
        <begin position="733"/>
        <end position="760"/>
    </location>
</feature>
<evidence type="ECO:0000256" key="5">
    <source>
        <dbReference type="ARBA" id="ARBA00022737"/>
    </source>
</evidence>
<dbReference type="SMART" id="SM00355">
    <property type="entry name" value="ZnF_C2H2"/>
    <property type="match status" value="20"/>
</dbReference>
<feature type="region of interest" description="Disordered" evidence="13">
    <location>
        <begin position="544"/>
        <end position="574"/>
    </location>
</feature>
<feature type="domain" description="C2H2-type" evidence="14">
    <location>
        <begin position="996"/>
        <end position="1023"/>
    </location>
</feature>
<dbReference type="SUPFAM" id="SSF109640">
    <property type="entry name" value="KRAB domain (Kruppel-associated box)"/>
    <property type="match status" value="1"/>
</dbReference>
<feature type="domain" description="C2H2-type" evidence="14">
    <location>
        <begin position="705"/>
        <end position="732"/>
    </location>
</feature>
<dbReference type="GO" id="GO:0000978">
    <property type="term" value="F:RNA polymerase II cis-regulatory region sequence-specific DNA binding"/>
    <property type="evidence" value="ECO:0007669"/>
    <property type="project" value="TreeGrafter"/>
</dbReference>
<feature type="domain" description="C2H2-type" evidence="14">
    <location>
        <begin position="503"/>
        <end position="530"/>
    </location>
</feature>
<protein>
    <recommendedName>
        <fullName evidence="14">C2H2-type domain-containing protein</fullName>
    </recommendedName>
</protein>
<dbReference type="Pfam" id="PF00096">
    <property type="entry name" value="zf-C2H2"/>
    <property type="match status" value="15"/>
</dbReference>
<dbReference type="GO" id="GO:0005634">
    <property type="term" value="C:nucleus"/>
    <property type="evidence" value="ECO:0007669"/>
    <property type="project" value="UniProtKB-SubCell"/>
</dbReference>
<dbReference type="FunFam" id="3.30.160.60:FF:000912">
    <property type="entry name" value="Zinc finger protein 660"/>
    <property type="match status" value="1"/>
</dbReference>
<comment type="function">
    <text evidence="1">May be involved in transcriptional regulation.</text>
</comment>
<dbReference type="OrthoDB" id="6077919at2759"/>
<evidence type="ECO:0000256" key="8">
    <source>
        <dbReference type="ARBA" id="ARBA00023015"/>
    </source>
</evidence>
<keyword evidence="8" id="KW-0805">Transcription regulation</keyword>
<feature type="domain" description="C2H2-type" evidence="14">
    <location>
        <begin position="190"/>
        <end position="217"/>
    </location>
</feature>
<reference evidence="16" key="1">
    <citation type="journal article" date="2017" name="Nat. Commun.">
        <title>The North American bullfrog draft genome provides insight into hormonal regulation of long noncoding RNA.</title>
        <authorList>
            <person name="Hammond S.A."/>
            <person name="Warren R.L."/>
            <person name="Vandervalk B.P."/>
            <person name="Kucuk E."/>
            <person name="Khan H."/>
            <person name="Gibb E.A."/>
            <person name="Pandoh P."/>
            <person name="Kirk H."/>
            <person name="Zhao Y."/>
            <person name="Jones M."/>
            <person name="Mungall A.J."/>
            <person name="Coope R."/>
            <person name="Pleasance S."/>
            <person name="Moore R.A."/>
            <person name="Holt R.A."/>
            <person name="Round J.M."/>
            <person name="Ohora S."/>
            <person name="Walle B.V."/>
            <person name="Veldhoen N."/>
            <person name="Helbing C.C."/>
            <person name="Birol I."/>
        </authorList>
    </citation>
    <scope>NUCLEOTIDE SEQUENCE [LARGE SCALE GENOMIC DNA]</scope>
</reference>
<feature type="region of interest" description="Disordered" evidence="13">
    <location>
        <begin position="336"/>
        <end position="359"/>
    </location>
</feature>
<feature type="compositionally biased region" description="Basic and acidic residues" evidence="13">
    <location>
        <begin position="417"/>
        <end position="431"/>
    </location>
</feature>
<dbReference type="FunFam" id="3.30.160.60:FF:002343">
    <property type="entry name" value="Zinc finger protein 33A"/>
    <property type="match status" value="3"/>
</dbReference>
<feature type="domain" description="C2H2-type" evidence="14">
    <location>
        <begin position="246"/>
        <end position="273"/>
    </location>
</feature>
<keyword evidence="10" id="KW-0804">Transcription</keyword>
<keyword evidence="4" id="KW-0479">Metal-binding</keyword>
<feature type="domain" description="C2H2-type" evidence="14">
    <location>
        <begin position="531"/>
        <end position="558"/>
    </location>
</feature>
<feature type="domain" description="C2H2-type" evidence="14">
    <location>
        <begin position="447"/>
        <end position="474"/>
    </location>
</feature>
<accession>A0A2G9RW75</accession>
<evidence type="ECO:0000256" key="1">
    <source>
        <dbReference type="ARBA" id="ARBA00003767"/>
    </source>
</evidence>
<feature type="domain" description="C2H2-type" evidence="14">
    <location>
        <begin position="968"/>
        <end position="995"/>
    </location>
</feature>
<feature type="region of interest" description="Disordered" evidence="13">
    <location>
        <begin position="79"/>
        <end position="113"/>
    </location>
</feature>
<keyword evidence="11" id="KW-0539">Nucleus</keyword>
<feature type="domain" description="C2H2-type" evidence="14">
    <location>
        <begin position="1108"/>
        <end position="1132"/>
    </location>
</feature>
<sequence length="1132" mass="127728">DYIVVKKTSGGEQNSIMASVHSLSIPKNNKKILEVTNRIIELLTGEVPIRCQDVTVYFSMEEWEYIEGHKDLYKDVMMENQPPLTSPGVQDGRNTSKGQTLSPDCNEEDNGMAQYSPGLNLVTKYIHHKLDHMVRTTDMFNSEEPNDKSHTLNPDVQPSSHSADGSSDPSNPEESPSNVDTVTRKEDKIFSCSECGKGFTSISSLSGHQRTHTGKGPFFCLECGKGFTRKRALIFHQSSHTNEGPFPCVYCNKPFMKKHDLLQHQKLHIRKPPFSCSDCKKSFKMKQELVEHQRTHTSKKPLPYSKFKKSEETSVRNDQLSVQEGEVVTTITKKELSQNRSTGGHNGLNTSGGHPILPPNFYEENRGIAQYPPGIRPGTQYLHQRLNDVAISTDRFNSQGSNDKSQTIIPNVQPSFHKADESSDLSNHKESSSNNLDTVTKKDNKTFSCSECGKCFTSISSLSGHQRTHTGKGPFFCLECGKGFTRRRALIFHKSSHTEEGPFPCLYCNKPFMKKHDLLQHQKLHIRKPPFSCSDCKKSFKDKQELVEHQRTHTSEKPLSYSESKKDEEGTRVGGDQLSMQKSEVITTIIKEESSQDSSTVGGHDGWNTPKGHLILSSAYNEDNGMAQYSPGASLGTQYIHHRLGRMLKATDVFSFEESNDKSHTIFPNVQRSYHSTDGSPYPSKLNESSSNNLDAVTKTGNKTFPCSECGKCFTSISSLSGHQRTHTGKGPFFCLECGKGFTRKRALVFHQSSHTNEGPLPCQHCNKPFMNKHDLLLHQRTHTSEPLISCSECKKSFSNKQELIEHQRIHTSEKPFLFSEVKKEEEETFVGGNQQPMQEGEIITTIIKEESSLESSTGENNDWNTSEKHPILPPEDNAEDHGMVPTSPEVSIVNQNIHQTQTRKCSFSCSECGKDFNGNHALVNHQRTHTNERPFPCPDCGKCFKVKFCLERHAKLHDQQVNPQDLLSCLECGRSFKKKYELHVHQMGHTGKEIFSCSDCEKAFMRKNELVVHQRIHTGYLPFTCSECKKSFKSKRDLIRHHSIHTREKPFSCSECGKSFPFISQLKTHQLVHTGEKPFFCSECGKSFPSKGNRDKHMRVHTGERPFSCPECGKCFAQKGTLIIHQRTHTA</sequence>
<feature type="compositionally biased region" description="Polar residues" evidence="13">
    <location>
        <begin position="668"/>
        <end position="679"/>
    </location>
</feature>
<feature type="domain" description="C2H2-type" evidence="14">
    <location>
        <begin position="274"/>
        <end position="301"/>
    </location>
</feature>
<feature type="region of interest" description="Disordered" evidence="13">
    <location>
        <begin position="668"/>
        <end position="695"/>
    </location>
</feature>
<dbReference type="PROSITE" id="PS00028">
    <property type="entry name" value="ZINC_FINGER_C2H2_1"/>
    <property type="match status" value="20"/>
</dbReference>